<feature type="compositionally biased region" description="Basic and acidic residues" evidence="1">
    <location>
        <begin position="27"/>
        <end position="37"/>
    </location>
</feature>
<dbReference type="PANTHER" id="PTHR28632">
    <property type="entry name" value="TRANSLATION MACHINERY-ASSOCIATED PROTEIN 7"/>
    <property type="match status" value="1"/>
</dbReference>
<comment type="caution">
    <text evidence="2">The sequence shown here is derived from an EMBL/GenBank/DDBJ whole genome shotgun (WGS) entry which is preliminary data.</text>
</comment>
<feature type="compositionally biased region" description="Gly residues" evidence="1">
    <location>
        <begin position="53"/>
        <end position="62"/>
    </location>
</feature>
<dbReference type="InterPro" id="IPR015157">
    <property type="entry name" value="TMA7"/>
</dbReference>
<dbReference type="Proteomes" id="UP001431209">
    <property type="component" value="Unassembled WGS sequence"/>
</dbReference>
<protein>
    <submittedName>
        <fullName evidence="2">Tma7</fullName>
    </submittedName>
</protein>
<accession>A0AAW2YQT4</accession>
<dbReference type="EMBL" id="JAOPGA020000603">
    <property type="protein sequence ID" value="KAL0479801.1"/>
    <property type="molecule type" value="Genomic_DNA"/>
</dbReference>
<evidence type="ECO:0000256" key="1">
    <source>
        <dbReference type="SAM" id="MobiDB-lite"/>
    </source>
</evidence>
<keyword evidence="3" id="KW-1185">Reference proteome</keyword>
<reference evidence="2 3" key="1">
    <citation type="submission" date="2024-03" db="EMBL/GenBank/DDBJ databases">
        <title>The Acrasis kona genome and developmental transcriptomes reveal deep origins of eukaryotic multicellular pathways.</title>
        <authorList>
            <person name="Sheikh S."/>
            <person name="Fu C.-J."/>
            <person name="Brown M.W."/>
            <person name="Baldauf S.L."/>
        </authorList>
    </citation>
    <scope>NUCLEOTIDE SEQUENCE [LARGE SCALE GENOMIC DNA]</scope>
    <source>
        <strain evidence="2 3">ATCC MYA-3509</strain>
    </source>
</reference>
<dbReference type="AlphaFoldDB" id="A0AAW2YQT4"/>
<evidence type="ECO:0000313" key="3">
    <source>
        <dbReference type="Proteomes" id="UP001431209"/>
    </source>
</evidence>
<proteinExistence type="predicted"/>
<sequence length="62" mass="6690">MAGKDGGKKKPLKKAKGDDKVETDEDLAFKEKQKEQQKALQDLKAGIKSGKPMGTGGMKKSK</sequence>
<organism evidence="2 3">
    <name type="scientific">Acrasis kona</name>
    <dbReference type="NCBI Taxonomy" id="1008807"/>
    <lineage>
        <taxon>Eukaryota</taxon>
        <taxon>Discoba</taxon>
        <taxon>Heterolobosea</taxon>
        <taxon>Tetramitia</taxon>
        <taxon>Eutetramitia</taxon>
        <taxon>Acrasidae</taxon>
        <taxon>Acrasis</taxon>
    </lineage>
</organism>
<dbReference type="Pfam" id="PF09072">
    <property type="entry name" value="TMA7"/>
    <property type="match status" value="1"/>
</dbReference>
<feature type="region of interest" description="Disordered" evidence="1">
    <location>
        <begin position="1"/>
        <end position="62"/>
    </location>
</feature>
<evidence type="ECO:0000313" key="2">
    <source>
        <dbReference type="EMBL" id="KAL0479801.1"/>
    </source>
</evidence>
<gene>
    <name evidence="2" type="ORF">AKO1_007474</name>
</gene>
<name>A0AAW2YQT4_9EUKA</name>